<evidence type="ECO:0000256" key="3">
    <source>
        <dbReference type="ARBA" id="ARBA00023163"/>
    </source>
</evidence>
<dbReference type="RefSeq" id="WP_152016455.1">
    <property type="nucleotide sequence ID" value="NZ_JBHSLV010000024.1"/>
</dbReference>
<evidence type="ECO:0000256" key="2">
    <source>
        <dbReference type="ARBA" id="ARBA00023125"/>
    </source>
</evidence>
<reference evidence="7" key="1">
    <citation type="journal article" date="2019" name="Int. J. Syst. Evol. Microbiol.">
        <title>The Global Catalogue of Microorganisms (GCM) 10K type strain sequencing project: providing services to taxonomists for standard genome sequencing and annotation.</title>
        <authorList>
            <consortium name="The Broad Institute Genomics Platform"/>
            <consortium name="The Broad Institute Genome Sequencing Center for Infectious Disease"/>
            <person name="Wu L."/>
            <person name="Ma J."/>
        </authorList>
    </citation>
    <scope>NUCLEOTIDE SEQUENCE [LARGE SCALE GENOMIC DNA]</scope>
    <source>
        <strain evidence="7">CGMCC 1.16326</strain>
    </source>
</reference>
<dbReference type="InterPro" id="IPR012318">
    <property type="entry name" value="HTH_CRP"/>
</dbReference>
<evidence type="ECO:0000313" key="6">
    <source>
        <dbReference type="EMBL" id="MFC5393904.1"/>
    </source>
</evidence>
<comment type="caution">
    <text evidence="6">The sequence shown here is derived from an EMBL/GenBank/DDBJ whole genome shotgun (WGS) entry which is preliminary data.</text>
</comment>
<dbReference type="PANTHER" id="PTHR24567:SF28">
    <property type="entry name" value="LISTERIOLYSIN REGULATORY PROTEIN"/>
    <property type="match status" value="1"/>
</dbReference>
<accession>A0ABW0HG07</accession>
<dbReference type="InterPro" id="IPR018490">
    <property type="entry name" value="cNMP-bd_dom_sf"/>
</dbReference>
<gene>
    <name evidence="6" type="ORF">ACFPPC_14755</name>
</gene>
<name>A0ABW0HG07_9HYPH</name>
<feature type="domain" description="Cyclic nucleotide-binding" evidence="4">
    <location>
        <begin position="13"/>
        <end position="104"/>
    </location>
</feature>
<proteinExistence type="predicted"/>
<evidence type="ECO:0000313" key="7">
    <source>
        <dbReference type="Proteomes" id="UP001596104"/>
    </source>
</evidence>
<feature type="domain" description="HTH crp-type" evidence="5">
    <location>
        <begin position="147"/>
        <end position="220"/>
    </location>
</feature>
<dbReference type="PROSITE" id="PS50042">
    <property type="entry name" value="CNMP_BINDING_3"/>
    <property type="match status" value="1"/>
</dbReference>
<evidence type="ECO:0000256" key="1">
    <source>
        <dbReference type="ARBA" id="ARBA00023015"/>
    </source>
</evidence>
<dbReference type="Gene3D" id="2.60.120.10">
    <property type="entry name" value="Jelly Rolls"/>
    <property type="match status" value="1"/>
</dbReference>
<dbReference type="SMART" id="SM00419">
    <property type="entry name" value="HTH_CRP"/>
    <property type="match status" value="1"/>
</dbReference>
<keyword evidence="1" id="KW-0805">Transcription regulation</keyword>
<sequence>MKFDPQALKRAPMFAALSDRERYDILSAASLRHLARDERAFSEGAPANDFFLSLSGHVKLSRASWHRGSIILRIVHPGEPFGLARGAQGKQYGASAIALRDCTLAVWPIEIWSGFIKDMPSLATGLIQVIEHRLAVSQDQLVEIATLDVPRRIAHGVLRLIDQVGQQEDNGVKIDFPITRRDIAELTGTTLHSASRVLTQWERLGIIGGGRRTLVVRNVPALVSLATPRVGQPGSPMNG</sequence>
<dbReference type="InterPro" id="IPR014710">
    <property type="entry name" value="RmlC-like_jellyroll"/>
</dbReference>
<evidence type="ECO:0000259" key="4">
    <source>
        <dbReference type="PROSITE" id="PS50042"/>
    </source>
</evidence>
<dbReference type="Pfam" id="PF13545">
    <property type="entry name" value="HTH_Crp_2"/>
    <property type="match status" value="1"/>
</dbReference>
<dbReference type="EMBL" id="JBHSLV010000024">
    <property type="protein sequence ID" value="MFC5393904.1"/>
    <property type="molecule type" value="Genomic_DNA"/>
</dbReference>
<keyword evidence="2" id="KW-0238">DNA-binding</keyword>
<evidence type="ECO:0000259" key="5">
    <source>
        <dbReference type="PROSITE" id="PS51063"/>
    </source>
</evidence>
<dbReference type="Proteomes" id="UP001596104">
    <property type="component" value="Unassembled WGS sequence"/>
</dbReference>
<dbReference type="CDD" id="cd00038">
    <property type="entry name" value="CAP_ED"/>
    <property type="match status" value="1"/>
</dbReference>
<dbReference type="Pfam" id="PF00027">
    <property type="entry name" value="cNMP_binding"/>
    <property type="match status" value="1"/>
</dbReference>
<dbReference type="SUPFAM" id="SSF51206">
    <property type="entry name" value="cAMP-binding domain-like"/>
    <property type="match status" value="1"/>
</dbReference>
<dbReference type="PROSITE" id="PS51063">
    <property type="entry name" value="HTH_CRP_2"/>
    <property type="match status" value="1"/>
</dbReference>
<dbReference type="SMART" id="SM00100">
    <property type="entry name" value="cNMP"/>
    <property type="match status" value="1"/>
</dbReference>
<dbReference type="SUPFAM" id="SSF46785">
    <property type="entry name" value="Winged helix' DNA-binding domain"/>
    <property type="match status" value="1"/>
</dbReference>
<dbReference type="PANTHER" id="PTHR24567">
    <property type="entry name" value="CRP FAMILY TRANSCRIPTIONAL REGULATORY PROTEIN"/>
    <property type="match status" value="1"/>
</dbReference>
<keyword evidence="3" id="KW-0804">Transcription</keyword>
<organism evidence="6 7">
    <name type="scientific">Bosea vestrisii</name>
    <dbReference type="NCBI Taxonomy" id="151416"/>
    <lineage>
        <taxon>Bacteria</taxon>
        <taxon>Pseudomonadati</taxon>
        <taxon>Pseudomonadota</taxon>
        <taxon>Alphaproteobacteria</taxon>
        <taxon>Hyphomicrobiales</taxon>
        <taxon>Boseaceae</taxon>
        <taxon>Bosea</taxon>
    </lineage>
</organism>
<dbReference type="InterPro" id="IPR036390">
    <property type="entry name" value="WH_DNA-bd_sf"/>
</dbReference>
<dbReference type="InterPro" id="IPR000595">
    <property type="entry name" value="cNMP-bd_dom"/>
</dbReference>
<dbReference type="InterPro" id="IPR036388">
    <property type="entry name" value="WH-like_DNA-bd_sf"/>
</dbReference>
<dbReference type="InterPro" id="IPR050397">
    <property type="entry name" value="Env_Response_Regulators"/>
</dbReference>
<keyword evidence="7" id="KW-1185">Reference proteome</keyword>
<protein>
    <submittedName>
        <fullName evidence="6">Crp/Fnr family transcriptional regulator</fullName>
    </submittedName>
</protein>
<dbReference type="Gene3D" id="1.10.10.10">
    <property type="entry name" value="Winged helix-like DNA-binding domain superfamily/Winged helix DNA-binding domain"/>
    <property type="match status" value="1"/>
</dbReference>